<comment type="caution">
    <text evidence="1">The sequence shown here is derived from an EMBL/GenBank/DDBJ whole genome shotgun (WGS) entry which is preliminary data.</text>
</comment>
<protein>
    <submittedName>
        <fullName evidence="1">Uncharacterized protein</fullName>
    </submittedName>
</protein>
<dbReference type="Proteomes" id="UP000646548">
    <property type="component" value="Unassembled WGS sequence"/>
</dbReference>
<reference evidence="1" key="1">
    <citation type="journal article" name="BMC Genomics">
        <title>Long-read sequencing and de novo genome assembly of marine medaka (Oryzias melastigma).</title>
        <authorList>
            <person name="Liang P."/>
            <person name="Saqib H.S.A."/>
            <person name="Ni X."/>
            <person name="Shen Y."/>
        </authorList>
    </citation>
    <scope>NUCLEOTIDE SEQUENCE</scope>
    <source>
        <strain evidence="1">Bigg-433</strain>
    </source>
</reference>
<evidence type="ECO:0000313" key="1">
    <source>
        <dbReference type="EMBL" id="KAF6721722.1"/>
    </source>
</evidence>
<organism evidence="1 2">
    <name type="scientific">Oryzias melastigma</name>
    <name type="common">Marine medaka</name>
    <dbReference type="NCBI Taxonomy" id="30732"/>
    <lineage>
        <taxon>Eukaryota</taxon>
        <taxon>Metazoa</taxon>
        <taxon>Chordata</taxon>
        <taxon>Craniata</taxon>
        <taxon>Vertebrata</taxon>
        <taxon>Euteleostomi</taxon>
        <taxon>Actinopterygii</taxon>
        <taxon>Neopterygii</taxon>
        <taxon>Teleostei</taxon>
        <taxon>Neoteleostei</taxon>
        <taxon>Acanthomorphata</taxon>
        <taxon>Ovalentaria</taxon>
        <taxon>Atherinomorphae</taxon>
        <taxon>Beloniformes</taxon>
        <taxon>Adrianichthyidae</taxon>
        <taxon>Oryziinae</taxon>
        <taxon>Oryzias</taxon>
    </lineage>
</organism>
<sequence length="108" mass="12288">MHLHWTTSRGPSSCEICILNNNKQTQKKNNFLCLHFSLNREHFQLTLGITSTESVLEPVTHRHGLLLFTVQQQSEPVRPDSALHLTHPADLYSVFLKCVKGDDPHISC</sequence>
<dbReference type="EMBL" id="WKFB01000482">
    <property type="protein sequence ID" value="KAF6721722.1"/>
    <property type="molecule type" value="Genomic_DNA"/>
</dbReference>
<name>A0A834C2L2_ORYME</name>
<proteinExistence type="predicted"/>
<gene>
    <name evidence="1" type="ORF">FQA47_007902</name>
</gene>
<evidence type="ECO:0000313" key="2">
    <source>
        <dbReference type="Proteomes" id="UP000646548"/>
    </source>
</evidence>
<dbReference type="AlphaFoldDB" id="A0A834C2L2"/>
<accession>A0A834C2L2</accession>